<organism evidence="1 2">
    <name type="scientific">Scylla paramamosain</name>
    <name type="common">Mud crab</name>
    <dbReference type="NCBI Taxonomy" id="85552"/>
    <lineage>
        <taxon>Eukaryota</taxon>
        <taxon>Metazoa</taxon>
        <taxon>Ecdysozoa</taxon>
        <taxon>Arthropoda</taxon>
        <taxon>Crustacea</taxon>
        <taxon>Multicrustacea</taxon>
        <taxon>Malacostraca</taxon>
        <taxon>Eumalacostraca</taxon>
        <taxon>Eucarida</taxon>
        <taxon>Decapoda</taxon>
        <taxon>Pleocyemata</taxon>
        <taxon>Brachyura</taxon>
        <taxon>Eubrachyura</taxon>
        <taxon>Portunoidea</taxon>
        <taxon>Portunidae</taxon>
        <taxon>Portuninae</taxon>
        <taxon>Scylla</taxon>
    </lineage>
</organism>
<keyword evidence="2" id="KW-1185">Reference proteome</keyword>
<comment type="caution">
    <text evidence="1">The sequence shown here is derived from an EMBL/GenBank/DDBJ whole genome shotgun (WGS) entry which is preliminary data.</text>
</comment>
<dbReference type="Gene3D" id="3.30.559.10">
    <property type="entry name" value="Chloramphenicol acetyltransferase-like domain"/>
    <property type="match status" value="1"/>
</dbReference>
<dbReference type="Proteomes" id="UP001487740">
    <property type="component" value="Unassembled WGS sequence"/>
</dbReference>
<dbReference type="SUPFAM" id="SSF52777">
    <property type="entry name" value="CoA-dependent acyltransferases"/>
    <property type="match status" value="1"/>
</dbReference>
<evidence type="ECO:0008006" key="3">
    <source>
        <dbReference type="Google" id="ProtNLM"/>
    </source>
</evidence>
<reference evidence="1 2" key="1">
    <citation type="submission" date="2023-03" db="EMBL/GenBank/DDBJ databases">
        <title>High-quality genome of Scylla paramamosain provides insights in environmental adaptation.</title>
        <authorList>
            <person name="Zhang L."/>
        </authorList>
    </citation>
    <scope>NUCLEOTIDE SEQUENCE [LARGE SCALE GENOMIC DNA]</scope>
    <source>
        <strain evidence="1">LZ_2023a</strain>
        <tissue evidence="1">Muscle</tissue>
    </source>
</reference>
<dbReference type="InterPro" id="IPR023213">
    <property type="entry name" value="CAT-like_dom_sf"/>
</dbReference>
<dbReference type="EMBL" id="JARAKH010000013">
    <property type="protein sequence ID" value="KAK8397883.1"/>
    <property type="molecule type" value="Genomic_DNA"/>
</dbReference>
<proteinExistence type="predicted"/>
<dbReference type="AlphaFoldDB" id="A0AAW0UF04"/>
<evidence type="ECO:0000313" key="1">
    <source>
        <dbReference type="EMBL" id="KAK8397883.1"/>
    </source>
</evidence>
<accession>A0AAW0UF04</accession>
<name>A0AAW0UF04_SCYPA</name>
<dbReference type="Gene3D" id="3.30.559.30">
    <property type="entry name" value="Nonribosomal peptide synthetase, condensation domain"/>
    <property type="match status" value="1"/>
</dbReference>
<gene>
    <name evidence="1" type="ORF">O3P69_004584</name>
</gene>
<sequence length="350" mass="40685">MPRRVLDFKSVNGTDVEIEQNNLTKSPFDLHNGPLWKARLMTYPENAPCQFPEIKEKFPHQYDLLLSLHHAANDGVVVMLVMELLHNIIDRLLQGLPVDRRPVGELHDSVEAREIEDQIRTVLQNDPTRLAAAQREHEKSKHLPLLVEAYGSPREAEEPFTYYFPSVLLENDAVNRIIHKCRSLGVTLNSFFTAVNNTAMVELARDGGLKRNNYSITSIHPVNCRRLMKKSSIPYLGFHALPLCLNMVTPHNVKDHFWEYTKHLDTEFRKKIKENWMIEERVVASMLRPEEILGAVSDEQGERFNQDLKAKEERYHRRWAKHVMADYCPETIHKRISILNNDPDILCREN</sequence>
<evidence type="ECO:0000313" key="2">
    <source>
        <dbReference type="Proteomes" id="UP001487740"/>
    </source>
</evidence>
<protein>
    <recommendedName>
        <fullName evidence="3">Condensation domain-containing protein</fullName>
    </recommendedName>
</protein>